<dbReference type="Gene3D" id="3.20.20.80">
    <property type="entry name" value="Glycosidases"/>
    <property type="match status" value="1"/>
</dbReference>
<name>A0ABW0L9N9_9BURK</name>
<evidence type="ECO:0000313" key="9">
    <source>
        <dbReference type="EMBL" id="MFC5462618.1"/>
    </source>
</evidence>
<keyword evidence="4 9" id="KW-0378">Hydrolase</keyword>
<dbReference type="Pfam" id="PF02836">
    <property type="entry name" value="Glyco_hydro_2_C"/>
    <property type="match status" value="1"/>
</dbReference>
<dbReference type="SUPFAM" id="SSF49303">
    <property type="entry name" value="beta-Galactosidase/glucuronidase domain"/>
    <property type="match status" value="1"/>
</dbReference>
<dbReference type="InterPro" id="IPR036156">
    <property type="entry name" value="Beta-gal/glucu_dom_sf"/>
</dbReference>
<dbReference type="InterPro" id="IPR017853">
    <property type="entry name" value="GH"/>
</dbReference>
<organism evidence="9 10">
    <name type="scientific">Massilia niabensis</name>
    <dbReference type="NCBI Taxonomy" id="544910"/>
    <lineage>
        <taxon>Bacteria</taxon>
        <taxon>Pseudomonadati</taxon>
        <taxon>Pseudomonadota</taxon>
        <taxon>Betaproteobacteria</taxon>
        <taxon>Burkholderiales</taxon>
        <taxon>Oxalobacteraceae</taxon>
        <taxon>Telluria group</taxon>
        <taxon>Massilia</taxon>
    </lineage>
</organism>
<evidence type="ECO:0000259" key="6">
    <source>
        <dbReference type="Pfam" id="PF00703"/>
    </source>
</evidence>
<feature type="domain" description="Glycosyl hydrolases family 2 sugar binding" evidence="8">
    <location>
        <begin position="107"/>
        <end position="216"/>
    </location>
</feature>
<evidence type="ECO:0000256" key="1">
    <source>
        <dbReference type="ARBA" id="ARBA00007401"/>
    </source>
</evidence>
<dbReference type="SUPFAM" id="SSF51445">
    <property type="entry name" value="(Trans)glycosidases"/>
    <property type="match status" value="1"/>
</dbReference>
<feature type="domain" description="Glycoside hydrolase family 2 immunoglobulin-like beta-sandwich" evidence="6">
    <location>
        <begin position="231"/>
        <end position="308"/>
    </location>
</feature>
<protein>
    <recommendedName>
        <fullName evidence="3">Beta-glucuronidase</fullName>
        <ecNumber evidence="2">3.2.1.31</ecNumber>
    </recommendedName>
</protein>
<evidence type="ECO:0000256" key="5">
    <source>
        <dbReference type="ARBA" id="ARBA00023295"/>
    </source>
</evidence>
<dbReference type="EMBL" id="JBHSMU010000018">
    <property type="protein sequence ID" value="MFC5462618.1"/>
    <property type="molecule type" value="Genomic_DNA"/>
</dbReference>
<dbReference type="SUPFAM" id="SSF49785">
    <property type="entry name" value="Galactose-binding domain-like"/>
    <property type="match status" value="1"/>
</dbReference>
<evidence type="ECO:0000256" key="3">
    <source>
        <dbReference type="ARBA" id="ARBA00016205"/>
    </source>
</evidence>
<sequence length="610" mass="68391">MNKLATVFWIVVGALASLPTWAQDLRPAFLLTGAHARDSQDLSGQWTYSKDLYRTGLTDINGWVAKSRMQRYRDIDVAAVEAKGGADFFEFDLDRGPLMAIPGAWNAATPELRYYDGLVWFQRKFAASPQPGKRAFLRFEAVNYRAYVYLNGKEIGRHEGGFTPFVLEVTQALRAGENRLVVGVDSTHDAQSIPTTITDWDLYGGITRPVRLITTPATFIDDATLALRPNGRISGEVRLQGPDAANQQVSLAIGTVASVRAVTDASGRVVFDLPAPKALARWTPEQPTLYDVRFSVAGDVLRERIGFRTIEVKGSQILLNGKPLYLRGMSLHEEEFGPNPARNITEQASRALLHEIKHGLKGNYVRLSHYPHSETTVRLADEMGLLVWSEIPVYWTVDWDNPAVLRKALAMQAETIYRDRNRASVILWSVGNETPVSPSRTRFHGAMADNVRQLDPTRLVSAALLVERQGDVLAIQDPLIDKLDVLAVNTYAGWYGADTLDAIANLTWKVPSDRPLILSEFGADALAGYRNDGNRKFTEEYQAEYYRKTLAMADRIPTLRGMSPWILKDFRSPRREHPVFQNGWNRKGLLSETGVRKQAFGVLRDYYHTK</sequence>
<dbReference type="InterPro" id="IPR006103">
    <property type="entry name" value="Glyco_hydro_2_cat"/>
</dbReference>
<comment type="caution">
    <text evidence="9">The sequence shown here is derived from an EMBL/GenBank/DDBJ whole genome shotgun (WGS) entry which is preliminary data.</text>
</comment>
<dbReference type="Pfam" id="PF02837">
    <property type="entry name" value="Glyco_hydro_2_N"/>
    <property type="match status" value="1"/>
</dbReference>
<accession>A0ABW0L9N9</accession>
<proteinExistence type="inferred from homology"/>
<dbReference type="InterPro" id="IPR006104">
    <property type="entry name" value="Glyco_hydro_2_N"/>
</dbReference>
<dbReference type="PANTHER" id="PTHR10066">
    <property type="entry name" value="BETA-GLUCURONIDASE"/>
    <property type="match status" value="1"/>
</dbReference>
<dbReference type="InterPro" id="IPR023232">
    <property type="entry name" value="Glyco_hydro_2_AS"/>
</dbReference>
<evidence type="ECO:0000259" key="8">
    <source>
        <dbReference type="Pfam" id="PF02837"/>
    </source>
</evidence>
<keyword evidence="5" id="KW-0326">Glycosidase</keyword>
<comment type="similarity">
    <text evidence="1">Belongs to the glycosyl hydrolase 2 family.</text>
</comment>
<keyword evidence="10" id="KW-1185">Reference proteome</keyword>
<dbReference type="RefSeq" id="WP_379786111.1">
    <property type="nucleotide sequence ID" value="NZ_JBHSMU010000018.1"/>
</dbReference>
<evidence type="ECO:0000313" key="10">
    <source>
        <dbReference type="Proteomes" id="UP001596050"/>
    </source>
</evidence>
<dbReference type="EC" id="3.2.1.31" evidence="2"/>
<dbReference type="PROSITE" id="PS00608">
    <property type="entry name" value="GLYCOSYL_HYDROL_F2_2"/>
    <property type="match status" value="1"/>
</dbReference>
<dbReference type="Gene3D" id="2.60.40.10">
    <property type="entry name" value="Immunoglobulins"/>
    <property type="match status" value="1"/>
</dbReference>
<dbReference type="Proteomes" id="UP001596050">
    <property type="component" value="Unassembled WGS sequence"/>
</dbReference>
<dbReference type="PANTHER" id="PTHR10066:SF67">
    <property type="entry name" value="BETA-GLUCURONIDASE"/>
    <property type="match status" value="1"/>
</dbReference>
<evidence type="ECO:0000256" key="4">
    <source>
        <dbReference type="ARBA" id="ARBA00022801"/>
    </source>
</evidence>
<dbReference type="InterPro" id="IPR006102">
    <property type="entry name" value="Ig-like_GH2"/>
</dbReference>
<gene>
    <name evidence="9" type="ORF">ACFPN5_22665</name>
</gene>
<dbReference type="InterPro" id="IPR013783">
    <property type="entry name" value="Ig-like_fold"/>
</dbReference>
<feature type="domain" description="Glycoside hydrolase family 2 catalytic" evidence="7">
    <location>
        <begin position="310"/>
        <end position="582"/>
    </location>
</feature>
<evidence type="ECO:0000259" key="7">
    <source>
        <dbReference type="Pfam" id="PF02836"/>
    </source>
</evidence>
<dbReference type="PRINTS" id="PR00132">
    <property type="entry name" value="GLHYDRLASE2"/>
</dbReference>
<dbReference type="InterPro" id="IPR008979">
    <property type="entry name" value="Galactose-bd-like_sf"/>
</dbReference>
<reference evidence="10" key="1">
    <citation type="journal article" date="2019" name="Int. J. Syst. Evol. Microbiol.">
        <title>The Global Catalogue of Microorganisms (GCM) 10K type strain sequencing project: providing services to taxonomists for standard genome sequencing and annotation.</title>
        <authorList>
            <consortium name="The Broad Institute Genomics Platform"/>
            <consortium name="The Broad Institute Genome Sequencing Center for Infectious Disease"/>
            <person name="Wu L."/>
            <person name="Ma J."/>
        </authorList>
    </citation>
    <scope>NUCLEOTIDE SEQUENCE [LARGE SCALE GENOMIC DNA]</scope>
    <source>
        <strain evidence="10">KACC 12649</strain>
    </source>
</reference>
<dbReference type="Gene3D" id="2.60.120.260">
    <property type="entry name" value="Galactose-binding domain-like"/>
    <property type="match status" value="1"/>
</dbReference>
<dbReference type="InterPro" id="IPR006101">
    <property type="entry name" value="Glyco_hydro_2"/>
</dbReference>
<dbReference type="Pfam" id="PF00703">
    <property type="entry name" value="Glyco_hydro_2"/>
    <property type="match status" value="1"/>
</dbReference>
<dbReference type="GO" id="GO:0016787">
    <property type="term" value="F:hydrolase activity"/>
    <property type="evidence" value="ECO:0007669"/>
    <property type="project" value="UniProtKB-KW"/>
</dbReference>
<evidence type="ECO:0000256" key="2">
    <source>
        <dbReference type="ARBA" id="ARBA00012761"/>
    </source>
</evidence>